<dbReference type="InterPro" id="IPR046867">
    <property type="entry name" value="AldOxase/xan_DH_MoCoBD2"/>
</dbReference>
<dbReference type="EMBL" id="CP017242">
    <property type="protein sequence ID" value="APO77068.1"/>
    <property type="molecule type" value="Genomic_DNA"/>
</dbReference>
<protein>
    <submittedName>
        <fullName evidence="4">Carbon monoxide dehydrogenase large subunit CoxL/CutL-like protein</fullName>
        <ecNumber evidence="4">1.2.99.2</ecNumber>
    </submittedName>
</protein>
<dbReference type="Pfam" id="PF20256">
    <property type="entry name" value="MoCoBD_2"/>
    <property type="match status" value="1"/>
</dbReference>
<dbReference type="Pfam" id="PF02738">
    <property type="entry name" value="MoCoBD_1"/>
    <property type="match status" value="1"/>
</dbReference>
<keyword evidence="4" id="KW-0614">Plasmid</keyword>
<feature type="domain" description="Aldehyde oxidase/xanthine dehydrogenase a/b hammerhead" evidence="3">
    <location>
        <begin position="23"/>
        <end position="146"/>
    </location>
</feature>
<dbReference type="InterPro" id="IPR000674">
    <property type="entry name" value="Ald_Oxase/Xan_DH_a/b"/>
</dbReference>
<gene>
    <name evidence="4" type="ORF">AM571_PA00182</name>
</gene>
<accession>A0A1L5PA73</accession>
<evidence type="ECO:0000256" key="2">
    <source>
        <dbReference type="ARBA" id="ARBA00023002"/>
    </source>
</evidence>
<evidence type="ECO:0000256" key="1">
    <source>
        <dbReference type="ARBA" id="ARBA00022505"/>
    </source>
</evidence>
<dbReference type="PANTHER" id="PTHR11908">
    <property type="entry name" value="XANTHINE DEHYDROGENASE"/>
    <property type="match status" value="1"/>
</dbReference>
<dbReference type="Pfam" id="PF01315">
    <property type="entry name" value="Ald_Xan_dh_C"/>
    <property type="match status" value="1"/>
</dbReference>
<proteinExistence type="predicted"/>
<dbReference type="SUPFAM" id="SSF56003">
    <property type="entry name" value="Molybdenum cofactor-binding domain"/>
    <property type="match status" value="1"/>
</dbReference>
<dbReference type="AlphaFoldDB" id="A0A1L5PA73"/>
<keyword evidence="1" id="KW-0500">Molybdenum</keyword>
<dbReference type="InterPro" id="IPR016208">
    <property type="entry name" value="Ald_Oxase/xanthine_DH-like"/>
</dbReference>
<name>A0A1L5PA73_RHIET</name>
<dbReference type="InterPro" id="IPR037165">
    <property type="entry name" value="AldOxase/xan_DH_Mopterin-bd_sf"/>
</dbReference>
<evidence type="ECO:0000259" key="3">
    <source>
        <dbReference type="SMART" id="SM01008"/>
    </source>
</evidence>
<dbReference type="PANTHER" id="PTHR11908:SF132">
    <property type="entry name" value="ALDEHYDE OXIDASE 1-RELATED"/>
    <property type="match status" value="1"/>
</dbReference>
<dbReference type="InterPro" id="IPR008274">
    <property type="entry name" value="AldOxase/xan_DH_MoCoBD1"/>
</dbReference>
<dbReference type="GO" id="GO:0016491">
    <property type="term" value="F:oxidoreductase activity"/>
    <property type="evidence" value="ECO:0007669"/>
    <property type="project" value="UniProtKB-KW"/>
</dbReference>
<dbReference type="Gene3D" id="3.90.1170.50">
    <property type="entry name" value="Aldehyde oxidase/xanthine dehydrogenase, a/b hammerhead"/>
    <property type="match status" value="1"/>
</dbReference>
<organism evidence="4">
    <name type="scientific">Rhizobium etli 8C-3</name>
    <dbReference type="NCBI Taxonomy" id="538025"/>
    <lineage>
        <taxon>Bacteria</taxon>
        <taxon>Pseudomonadati</taxon>
        <taxon>Pseudomonadota</taxon>
        <taxon>Alphaproteobacteria</taxon>
        <taxon>Hyphomicrobiales</taxon>
        <taxon>Rhizobiaceae</taxon>
        <taxon>Rhizobium/Agrobacterium group</taxon>
        <taxon>Rhizobium</taxon>
    </lineage>
</organism>
<dbReference type="InterPro" id="IPR036856">
    <property type="entry name" value="Ald_Oxase/Xan_DH_a/b_sf"/>
</dbReference>
<reference evidence="4" key="1">
    <citation type="submission" date="2016-09" db="EMBL/GenBank/DDBJ databases">
        <title>The complete genome sequences of Rhizobium gallicum, symbiovars gallicum and phaseoli, symbionts associated to common bean (Phaseolus vulgaris).</title>
        <authorList>
            <person name="Bustos P."/>
            <person name="Santamaria R.I."/>
            <person name="Perez-Carrascal O.M."/>
            <person name="Juarez S."/>
            <person name="Lozano L."/>
            <person name="Martinez-Flores I."/>
            <person name="Martinez-Romero E."/>
            <person name="Cevallos M."/>
            <person name="Romero D."/>
            <person name="Davila G."/>
            <person name="Gonzalez V."/>
        </authorList>
    </citation>
    <scope>NUCLEOTIDE SEQUENCE [LARGE SCALE GENOMIC DNA]</scope>
    <source>
        <strain evidence="4">8C-3</strain>
        <plasmid evidence="4">pRsp8C3a</plasmid>
    </source>
</reference>
<keyword evidence="2 4" id="KW-0560">Oxidoreductase</keyword>
<dbReference type="Proteomes" id="UP000185109">
    <property type="component" value="Plasmid pRsp8C3a"/>
</dbReference>
<evidence type="ECO:0000313" key="4">
    <source>
        <dbReference type="EMBL" id="APO77068.1"/>
    </source>
</evidence>
<geneLocation type="plasmid" evidence="4">
    <name>pRsp8C3a</name>
</geneLocation>
<dbReference type="SMART" id="SM01008">
    <property type="entry name" value="Ald_Xan_dh_C"/>
    <property type="match status" value="1"/>
</dbReference>
<dbReference type="SUPFAM" id="SSF54665">
    <property type="entry name" value="CO dehydrogenase molybdoprotein N-domain-like"/>
    <property type="match status" value="1"/>
</dbReference>
<dbReference type="EC" id="1.2.99.2" evidence="4"/>
<dbReference type="GO" id="GO:0005506">
    <property type="term" value="F:iron ion binding"/>
    <property type="evidence" value="ECO:0007669"/>
    <property type="project" value="InterPro"/>
</dbReference>
<dbReference type="Gene3D" id="3.30.365.10">
    <property type="entry name" value="Aldehyde oxidase/xanthine dehydrogenase, molybdopterin binding domain"/>
    <property type="match status" value="4"/>
</dbReference>
<sequence>MNMAGRSGHAQAPLDLEGETLVSGRGQFTDDIITQDALVGVFVRSSIAHGIIRGIHTEAAKAAPGVVGVFTGEDLAAAGCNPITFMVPLFEIDGQTEVPYVRTPRPAIARDRIRHIGECVALIVAETAGAAQDAADLVDLDIEDLEPFMVPKVATEAPDTPIWDTAPANQSYTWLAGNQEAVDSALSHAAHTVSVSLRNQRLAGSPLEPRAAVASYDRETERYTLYAGSQGTTFLRKGLADALGVPPESVRVVSKHVGGGFGLKVYVYPEYVAVAVASRVLGRTIRWTSTRSEALMADQGARDSALKITGAFDDNGRVTGISCDIVSNIGAYAIGIGTRVQSSVIAENIAGPYLTPEIAIRSIGVHTNSVPTSPYRGAGRPETTYMLERLMDKAARTIGIDPIEVRRRNLIPRDRIPYTGPMNQVYDSGDFSAVLEEAVRRSDWEDFERRREAARKNGVVRGIGCSLFAETAGANFMEPLDFRVTEDDFVELRITGVSTGQRHLSTITHIVSERLGISHEHIRFIAGDSDQVPMGSPAVGSRVGQMTGSAAFQAADSAIARGRMMVGSITDGRYNDIDYADGYYTIGSTGERIAFLDVPKRVAALKRQGKQIEETLDAVEVFRSPGFSFPNGCHICEVEIDPQTGKLAIVQYTAVDDCGNVINHAVVEGQLVGGIAQGLGQALMEEVVYDETGQLLTGSFMDYAMPRAEDMPRSLTIIDLPDPTPSNPLGAKGVGESGTTGSLAAIVSAVEDALRPLGVTDVQMPLTPCRLWQAIRAAKSSM</sequence>